<evidence type="ECO:0000313" key="3">
    <source>
        <dbReference type="EMBL" id="SMX73549.1"/>
    </source>
</evidence>
<evidence type="ECO:0000313" key="6">
    <source>
        <dbReference type="Proteomes" id="UP000234300"/>
    </source>
</evidence>
<protein>
    <recommendedName>
        <fullName evidence="8">Lipoprotein</fullName>
    </recommendedName>
</protein>
<name>A0A2H1JPD8_BREAU</name>
<sequence>MNRRSLTLTGIALVTLTLSACGGANEYPGEFTVANGDSSFYVGNQHRSDTVTVKCSEKGGTITATITASDNGAEFTTTQPDEGSGLAGGTLTMDGEEFTWEVRDGATADDEKPFAD</sequence>
<gene>
    <name evidence="4" type="ORF">BAURA63_02497</name>
    <name evidence="3" type="ORF">BAURA86_00552</name>
    <name evidence="2" type="ORF">CIK59_10280</name>
</gene>
<keyword evidence="1" id="KW-0732">Signal</keyword>
<dbReference type="PROSITE" id="PS51257">
    <property type="entry name" value="PROKAR_LIPOPROTEIN"/>
    <property type="match status" value="1"/>
</dbReference>
<dbReference type="Proteomes" id="UP000217881">
    <property type="component" value="Unassembled WGS sequence"/>
</dbReference>
<dbReference type="Proteomes" id="UP000234327">
    <property type="component" value="Unassembled WGS sequence"/>
</dbReference>
<organism evidence="4 7">
    <name type="scientific">Brevibacterium aurantiacum</name>
    <dbReference type="NCBI Taxonomy" id="273384"/>
    <lineage>
        <taxon>Bacteria</taxon>
        <taxon>Bacillati</taxon>
        <taxon>Actinomycetota</taxon>
        <taxon>Actinomycetes</taxon>
        <taxon>Micrococcales</taxon>
        <taxon>Brevibacteriaceae</taxon>
        <taxon>Brevibacterium</taxon>
    </lineage>
</organism>
<dbReference type="EMBL" id="FXZI01000001">
    <property type="protein sequence ID" value="SMX73549.1"/>
    <property type="molecule type" value="Genomic_DNA"/>
</dbReference>
<evidence type="ECO:0000256" key="1">
    <source>
        <dbReference type="SAM" id="SignalP"/>
    </source>
</evidence>
<evidence type="ECO:0000313" key="7">
    <source>
        <dbReference type="Proteomes" id="UP000234327"/>
    </source>
</evidence>
<proteinExistence type="predicted"/>
<evidence type="ECO:0008006" key="8">
    <source>
        <dbReference type="Google" id="ProtNLM"/>
    </source>
</evidence>
<feature type="chain" id="PRO_5044065860" description="Lipoprotein" evidence="1">
    <location>
        <begin position="21"/>
        <end position="116"/>
    </location>
</feature>
<dbReference type="Proteomes" id="UP000234300">
    <property type="component" value="Unassembled WGS sequence"/>
</dbReference>
<dbReference type="EMBL" id="NRHA01000012">
    <property type="protein sequence ID" value="PCC53657.1"/>
    <property type="molecule type" value="Genomic_DNA"/>
</dbReference>
<dbReference type="RefSeq" id="WP_096146456.1">
    <property type="nucleotide sequence ID" value="NZ_FXYZ01000010.1"/>
</dbReference>
<accession>A0A2H1JPD8</accession>
<evidence type="ECO:0000313" key="2">
    <source>
        <dbReference type="EMBL" id="PCC53657.1"/>
    </source>
</evidence>
<evidence type="ECO:0000313" key="5">
    <source>
        <dbReference type="Proteomes" id="UP000217881"/>
    </source>
</evidence>
<feature type="signal peptide" evidence="1">
    <location>
        <begin position="1"/>
        <end position="20"/>
    </location>
</feature>
<reference evidence="2 5" key="1">
    <citation type="journal article" date="2017" name="Elife">
        <title>Extensive horizontal gene transfer in cheese-associated bacteria.</title>
        <authorList>
            <person name="Bonham K.S."/>
            <person name="Wolfe B.E."/>
            <person name="Dutton R.J."/>
        </authorList>
    </citation>
    <scope>NUCLEOTIDE SEQUENCE [LARGE SCALE GENOMIC DNA]</scope>
    <source>
        <strain evidence="2 5">738_8</strain>
    </source>
</reference>
<evidence type="ECO:0000313" key="4">
    <source>
        <dbReference type="EMBL" id="SMX89339.1"/>
    </source>
</evidence>
<reference evidence="6 7" key="2">
    <citation type="submission" date="2017-03" db="EMBL/GenBank/DDBJ databases">
        <authorList>
            <person name="Afonso C.L."/>
            <person name="Miller P.J."/>
            <person name="Scott M.A."/>
            <person name="Spackman E."/>
            <person name="Goraichik I."/>
            <person name="Dimitrov K.M."/>
            <person name="Suarez D.L."/>
            <person name="Swayne D.E."/>
        </authorList>
    </citation>
    <scope>NUCLEOTIDE SEQUENCE [LARGE SCALE GENOMIC DNA]</scope>
    <source>
        <strain evidence="4">6</strain>
        <strain evidence="7">6(3)</strain>
        <strain evidence="3">8</strain>
        <strain evidence="6">8(6)</strain>
    </source>
</reference>
<dbReference type="EMBL" id="FXYZ01000010">
    <property type="protein sequence ID" value="SMX89339.1"/>
    <property type="molecule type" value="Genomic_DNA"/>
</dbReference>
<dbReference type="AlphaFoldDB" id="A0A2H1JPD8"/>
<accession>A0A2A3ZQ41</accession>